<dbReference type="Gene3D" id="1.10.150.240">
    <property type="entry name" value="Putative phosphatase, domain 2"/>
    <property type="match status" value="1"/>
</dbReference>
<dbReference type="Proteomes" id="UP000029738">
    <property type="component" value="Unassembled WGS sequence"/>
</dbReference>
<protein>
    <submittedName>
        <fullName evidence="2">HAD family hydrolase</fullName>
    </submittedName>
</protein>
<keyword evidence="3" id="KW-1185">Reference proteome</keyword>
<dbReference type="PANTHER" id="PTHR43434:SF20">
    <property type="entry name" value="5'-NUCLEOTIDASE"/>
    <property type="match status" value="1"/>
</dbReference>
<dbReference type="InterPro" id="IPR023198">
    <property type="entry name" value="PGP-like_dom2"/>
</dbReference>
<gene>
    <name evidence="2" type="ORF">DA73_0232420</name>
    <name evidence="1" type="ORF">DA73_0400006540</name>
</gene>
<keyword evidence="2" id="KW-0378">Hydrolase</keyword>
<proteinExistence type="predicted"/>
<evidence type="ECO:0000313" key="3">
    <source>
        <dbReference type="Proteomes" id="UP000029738"/>
    </source>
</evidence>
<comment type="caution">
    <text evidence="2">The sequence shown here is derived from an EMBL/GenBank/DDBJ whole genome shotgun (WGS) entry which is preliminary data.</text>
</comment>
<dbReference type="EMBL" id="JHEG02000058">
    <property type="protein sequence ID" value="KIE09127.1"/>
    <property type="molecule type" value="Genomic_DNA"/>
</dbReference>
<dbReference type="GO" id="GO:0016787">
    <property type="term" value="F:hydrolase activity"/>
    <property type="evidence" value="ECO:0007669"/>
    <property type="project" value="UniProtKB-KW"/>
</dbReference>
<dbReference type="CDD" id="cd04302">
    <property type="entry name" value="HAD_5NT"/>
    <property type="match status" value="1"/>
</dbReference>
<dbReference type="GO" id="GO:0005829">
    <property type="term" value="C:cytosol"/>
    <property type="evidence" value="ECO:0007669"/>
    <property type="project" value="TreeGrafter"/>
</dbReference>
<dbReference type="PANTHER" id="PTHR43434">
    <property type="entry name" value="PHOSPHOGLYCOLATE PHOSPHATASE"/>
    <property type="match status" value="1"/>
</dbReference>
<dbReference type="InterPro" id="IPR036412">
    <property type="entry name" value="HAD-like_sf"/>
</dbReference>
<dbReference type="SUPFAM" id="SSF56784">
    <property type="entry name" value="HAD-like"/>
    <property type="match status" value="1"/>
</dbReference>
<dbReference type="RefSeq" id="WP_038088401.1">
    <property type="nucleotide sequence ID" value="NZ_JHEG04000001.1"/>
</dbReference>
<dbReference type="EMBL" id="JHEG04000001">
    <property type="protein sequence ID" value="KAF3885157.1"/>
    <property type="molecule type" value="Genomic_DNA"/>
</dbReference>
<dbReference type="OrthoDB" id="9792518at2"/>
<evidence type="ECO:0000313" key="2">
    <source>
        <dbReference type="EMBL" id="KIE09127.1"/>
    </source>
</evidence>
<dbReference type="STRING" id="1479485.DA73_0232420"/>
<dbReference type="GO" id="GO:0004713">
    <property type="term" value="F:protein tyrosine kinase activity"/>
    <property type="evidence" value="ECO:0007669"/>
    <property type="project" value="TreeGrafter"/>
</dbReference>
<reference evidence="2" key="1">
    <citation type="journal article" date="2015" name="Genome Announc.">
        <title>Draft Genome Sequence of Tolypothrix boutellei Strain VB521301.</title>
        <authorList>
            <person name="Chandrababunaidu M.M."/>
            <person name="Singh D."/>
            <person name="Sen D."/>
            <person name="Bhan S."/>
            <person name="Das S."/>
            <person name="Gupta A."/>
            <person name="Adhikary S.P."/>
            <person name="Tripathy S."/>
        </authorList>
    </citation>
    <scope>NUCLEOTIDE SEQUENCE</scope>
    <source>
        <strain evidence="2">VB521301</strain>
    </source>
</reference>
<reference evidence="1" key="2">
    <citation type="submission" date="2019-11" db="EMBL/GenBank/DDBJ databases">
        <title>Improved Assembly of Tolypothrix boutellei genome.</title>
        <authorList>
            <person name="Sarangi A.N."/>
            <person name="Mukherjee M."/>
            <person name="Ghosh S."/>
            <person name="Singh D."/>
            <person name="Das A."/>
            <person name="Kant S."/>
            <person name="Prusty A."/>
            <person name="Tripathy S."/>
        </authorList>
    </citation>
    <scope>NUCLEOTIDE SEQUENCE</scope>
    <source>
        <strain evidence="1">VB521301</strain>
    </source>
</reference>
<dbReference type="Pfam" id="PF13419">
    <property type="entry name" value="HAD_2"/>
    <property type="match status" value="1"/>
</dbReference>
<dbReference type="InterPro" id="IPR023214">
    <property type="entry name" value="HAD_sf"/>
</dbReference>
<dbReference type="AlphaFoldDB" id="A0A0C1N3G9"/>
<organism evidence="2">
    <name type="scientific">Tolypothrix bouteillei VB521301</name>
    <dbReference type="NCBI Taxonomy" id="1479485"/>
    <lineage>
        <taxon>Bacteria</taxon>
        <taxon>Bacillati</taxon>
        <taxon>Cyanobacteriota</taxon>
        <taxon>Cyanophyceae</taxon>
        <taxon>Nostocales</taxon>
        <taxon>Tolypothrichaceae</taxon>
        <taxon>Tolypothrix</taxon>
    </lineage>
</organism>
<dbReference type="Gene3D" id="3.40.50.1000">
    <property type="entry name" value="HAD superfamily/HAD-like"/>
    <property type="match status" value="1"/>
</dbReference>
<evidence type="ECO:0000313" key="1">
    <source>
        <dbReference type="EMBL" id="KAF3885157.1"/>
    </source>
</evidence>
<name>A0A0C1N3G9_9CYAN</name>
<dbReference type="InterPro" id="IPR050155">
    <property type="entry name" value="HAD-like_hydrolase_sf"/>
</dbReference>
<dbReference type="InterPro" id="IPR041492">
    <property type="entry name" value="HAD_2"/>
</dbReference>
<sequence>MLSYAVLFDLDGTLTDPKVGITRCIQYALSEMGYKPPDGDRLHWCIGPPLKQSFSQLLNTSEDKRLERAISLYRSRFSTVGLFENSLYPQIPETLQTIRSGGCKTFVATSKPYIYATRIIEHFSLSSLFDGVYGSELDGTRSVKGDLIHYILQKENLSPSATVMVGDRFHDIIGAKQQNVASIGVTYGYGTEQELTVNGADAIACLPDDIPMLLEDLRLKVIS</sequence>
<accession>A0A0C1N3G9</accession>